<dbReference type="OrthoDB" id="691083at2759"/>
<dbReference type="Proteomes" id="UP000734854">
    <property type="component" value="Unassembled WGS sequence"/>
</dbReference>
<organism evidence="2 3">
    <name type="scientific">Zingiber officinale</name>
    <name type="common">Ginger</name>
    <name type="synonym">Amomum zingiber</name>
    <dbReference type="NCBI Taxonomy" id="94328"/>
    <lineage>
        <taxon>Eukaryota</taxon>
        <taxon>Viridiplantae</taxon>
        <taxon>Streptophyta</taxon>
        <taxon>Embryophyta</taxon>
        <taxon>Tracheophyta</taxon>
        <taxon>Spermatophyta</taxon>
        <taxon>Magnoliopsida</taxon>
        <taxon>Liliopsida</taxon>
        <taxon>Zingiberales</taxon>
        <taxon>Zingiberaceae</taxon>
        <taxon>Zingiber</taxon>
    </lineage>
</organism>
<evidence type="ECO:0000259" key="1">
    <source>
        <dbReference type="Pfam" id="PF05678"/>
    </source>
</evidence>
<comment type="caution">
    <text evidence="2">The sequence shown here is derived from an EMBL/GenBank/DDBJ whole genome shotgun (WGS) entry which is preliminary data.</text>
</comment>
<dbReference type="PANTHER" id="PTHR34777">
    <property type="entry name" value="VQ MOTIF-CONTAINING PROTEIN 10"/>
    <property type="match status" value="1"/>
</dbReference>
<name>A0A8J5L9E7_ZINOF</name>
<sequence length="135" mass="14607">MVMRGSKAEAGAGGRSPPKVVVIETRHVRTDAKHFKAVVQSLTGKDSTLEAVVPEKPDISYVGGFIGGRCSNAFGVARWPAEAKYLPLVQPPVVLLPPPSALTLKESESSNSASEILLDDGCYMLRQHYPSDYFY</sequence>
<dbReference type="PANTHER" id="PTHR34777:SF1">
    <property type="entry name" value="VQ MOTIF-CONTAINING PROTEIN 10"/>
    <property type="match status" value="1"/>
</dbReference>
<proteinExistence type="predicted"/>
<evidence type="ECO:0000313" key="2">
    <source>
        <dbReference type="EMBL" id="KAG6505286.1"/>
    </source>
</evidence>
<dbReference type="InterPro" id="IPR008889">
    <property type="entry name" value="VQ"/>
</dbReference>
<reference evidence="2 3" key="1">
    <citation type="submission" date="2020-08" db="EMBL/GenBank/DDBJ databases">
        <title>Plant Genome Project.</title>
        <authorList>
            <person name="Zhang R.-G."/>
        </authorList>
    </citation>
    <scope>NUCLEOTIDE SEQUENCE [LARGE SCALE GENOMIC DNA]</scope>
    <source>
        <tissue evidence="2">Rhizome</tissue>
    </source>
</reference>
<keyword evidence="3" id="KW-1185">Reference proteome</keyword>
<evidence type="ECO:0000313" key="3">
    <source>
        <dbReference type="Proteomes" id="UP000734854"/>
    </source>
</evidence>
<accession>A0A8J5L9E7</accession>
<gene>
    <name evidence="2" type="ORF">ZIOFF_037641</name>
</gene>
<dbReference type="AlphaFoldDB" id="A0A8J5L9E7"/>
<protein>
    <recommendedName>
        <fullName evidence="1">VQ domain-containing protein</fullName>
    </recommendedName>
</protein>
<dbReference type="EMBL" id="JACMSC010000010">
    <property type="protein sequence ID" value="KAG6505286.1"/>
    <property type="molecule type" value="Genomic_DNA"/>
</dbReference>
<dbReference type="InterPro" id="IPR039608">
    <property type="entry name" value="VQ_1/10"/>
</dbReference>
<dbReference type="Pfam" id="PF05678">
    <property type="entry name" value="VQ"/>
    <property type="match status" value="1"/>
</dbReference>
<feature type="domain" description="VQ" evidence="1">
    <location>
        <begin position="25"/>
        <end position="48"/>
    </location>
</feature>